<dbReference type="InterPro" id="IPR007307">
    <property type="entry name" value="Ltv1"/>
</dbReference>
<dbReference type="InterPro" id="IPR008969">
    <property type="entry name" value="CarboxyPept-like_regulatory"/>
</dbReference>
<keyword evidence="11" id="KW-1133">Transmembrane helix</keyword>
<proteinExistence type="inferred from homology"/>
<evidence type="ECO:0000256" key="4">
    <source>
        <dbReference type="ARBA" id="ARBA00022670"/>
    </source>
</evidence>
<dbReference type="Gene3D" id="3.40.630.10">
    <property type="entry name" value="Zn peptidases"/>
    <property type="match status" value="1"/>
</dbReference>
<evidence type="ECO:0000256" key="11">
    <source>
        <dbReference type="SAM" id="Phobius"/>
    </source>
</evidence>
<dbReference type="PRINTS" id="PR00765">
    <property type="entry name" value="CRBOXYPTASEA"/>
</dbReference>
<evidence type="ECO:0000313" key="14">
    <source>
        <dbReference type="Proteomes" id="UP001175271"/>
    </source>
</evidence>
<comment type="similarity">
    <text evidence="2 9">Belongs to the peptidase M14 family.</text>
</comment>
<comment type="caution">
    <text evidence="13">The sequence shown here is derived from an EMBL/GenBank/DDBJ whole genome shotgun (WGS) entry which is preliminary data.</text>
</comment>
<feature type="active site" description="Proton donor/acceptor" evidence="9">
    <location>
        <position position="781"/>
    </location>
</feature>
<dbReference type="SUPFAM" id="SSF53187">
    <property type="entry name" value="Zn-dependent exopeptidases"/>
    <property type="match status" value="1"/>
</dbReference>
<name>A0AA39INM6_9BILA</name>
<dbReference type="EMBL" id="JAUCMV010000001">
    <property type="protein sequence ID" value="KAK0426354.1"/>
    <property type="molecule type" value="Genomic_DNA"/>
</dbReference>
<evidence type="ECO:0000256" key="10">
    <source>
        <dbReference type="SAM" id="MobiDB-lite"/>
    </source>
</evidence>
<dbReference type="PROSITE" id="PS52035">
    <property type="entry name" value="PEPTIDASE_M14"/>
    <property type="match status" value="1"/>
</dbReference>
<evidence type="ECO:0000256" key="5">
    <source>
        <dbReference type="ARBA" id="ARBA00022723"/>
    </source>
</evidence>
<dbReference type="GO" id="GO:0004181">
    <property type="term" value="F:metallocarboxypeptidase activity"/>
    <property type="evidence" value="ECO:0007669"/>
    <property type="project" value="InterPro"/>
</dbReference>
<dbReference type="FunFam" id="3.40.630.10:FF:000020">
    <property type="entry name" value="Carboxypeptidase D"/>
    <property type="match status" value="1"/>
</dbReference>
<dbReference type="GO" id="GO:0042274">
    <property type="term" value="P:ribosomal small subunit biogenesis"/>
    <property type="evidence" value="ECO:0007669"/>
    <property type="project" value="InterPro"/>
</dbReference>
<dbReference type="Pfam" id="PF04180">
    <property type="entry name" value="LTV"/>
    <property type="match status" value="1"/>
</dbReference>
<dbReference type="SMART" id="SM00631">
    <property type="entry name" value="Zn_pept"/>
    <property type="match status" value="1"/>
</dbReference>
<feature type="region of interest" description="Disordered" evidence="10">
    <location>
        <begin position="152"/>
        <end position="210"/>
    </location>
</feature>
<feature type="domain" description="Peptidase M14" evidence="12">
    <location>
        <begin position="515"/>
        <end position="811"/>
    </location>
</feature>
<keyword evidence="7" id="KW-0862">Zinc</keyword>
<comment type="cofactor">
    <cofactor evidence="1">
        <name>Zn(2+)</name>
        <dbReference type="ChEBI" id="CHEBI:29105"/>
    </cofactor>
</comment>
<gene>
    <name evidence="13" type="ORF">QR680_009664</name>
</gene>
<evidence type="ECO:0000256" key="7">
    <source>
        <dbReference type="ARBA" id="ARBA00022833"/>
    </source>
</evidence>
<protein>
    <recommendedName>
        <fullName evidence="12">Peptidase M14 domain-containing protein</fullName>
    </recommendedName>
</protein>
<dbReference type="CDD" id="cd11308">
    <property type="entry name" value="Peptidase_M14NE-CP-C_like"/>
    <property type="match status" value="1"/>
</dbReference>
<dbReference type="InterPro" id="IPR057246">
    <property type="entry name" value="CARBOXYPEPT_ZN_1"/>
</dbReference>
<sequence>MPKKKFINKNEAHTFRLMHRSQRDPLIASEEAGAHVLHPVQNKNKKDSEEREKYGIYYDDDYDYLQHLREVNEVLPAEAVDRTVIRLPKGQPSFPSTLFETKGFQLKEGLLNQAAPVHGPRPDLDPDIIRALDGDFEDCEGDLEDDFLAIANEGQPFEDPEMPTRKAVVPRRRKFSDENDSDSEKEGSGEDEDELDSMGDFGGDEDSQWDDKKTRFTNYSMCSAVIKREGALKLLDDRFEKLYEQYDEDQMGELDMEDEGAMGGFLEPDSLRIQKLLEKHQEKAAERGEGLAKDEVIKELTLSAAAREENANVEEFERISIDAPGRKKAMWDCESILSTYSNLYNHPATLSLPSVRKRKLCRKDLQDVEMMDDTASVITGRSTCTVRPKGETPDERRERKKMVKEERRERRQEKKANKEAFKDMKKEIDKQAAEVMRPKLWAFAVTLLLATLPECSGLDWDSDIVASAFETQKAHQDALYEHFEKFVENTSFFESREAVAKRVGDFEDIAREKLVNHNYAAMTAWLKQYNLQYPHLTKLYSAGKSTQGRDLWVLIVSRKPEEHELLKPEFKYVGNMHGNEVVGREALLYLIAVLCDNYGKNEYLTSLVNRTRIHIMPSMNPDGYELGFSGDRIGYKGRSNINGIDLNRNFPPRFPSHKEETAGVAPEQETREVMRWLQEFPFVLSANLHGGSLVANYPFDDSPTMQDVETRSPDDKLFVALAYTYARAHSNMWKTGRRCGLNANGDSFSNGITNGAGWYHLAGGMQDWQYVHTNTFEITVEMGCFKFPLDSMLPRLWDEHKFALLKYVEWAHRGVKGIISDDAGRPLRGAVVSLAKGGTGKNVTTTKDGEFWRMLPPGDYEITVSHEEHLPQTIPVTVGLSQATVLNVTLQYPSCTVNDNEKLKVAVRGKGPVSICLIAIDSYGARLLQQSANFSCDRKDPSVEDVLSKASLHIIADVYRNSDHLPYIRAQSPDVLLVFGSGGAESVVFSAGQNTPKAFNKDVFDVSLEKAFNTTAACENALESSKVASSVDAMQLGAVFELGISAGCSDAVDDVSKSRAAMLGMFTSLINVVHKDTVKEFAVVPSANPLDHFSPEQAVFSTAAGLDRLEANCEARMLSVGPMRLVTIGSGSRGPHTLVMSIEQKTETLSYQFASFLCDSQEPEVKELLAASCVVFLPEIPHTQITCHDYKTIVPFEQIVADVVKAVPEIDMVILLATGGLKVRYTDARNSSLVRELARTFISKHPNMKVDSAEMCSKTVNPRPVMTELQWSSRQWMAPDALLAQTACCYEPRGSGHLFDENKESLMAVLKQRLQGVSGFFSFPREEGASPKVTLLEQPERSVHVQPNGFYHVPLPAGQFELLFESGTAETQRHTVIVSQNRDVVLDVHLHFPRSFFSLNTLFMAFLVFCLLLSLVFCWYVRAQRFQPDRRGYRGDFEAVPLKNADSDSESDDELLNFRTFKR</sequence>
<evidence type="ECO:0000256" key="3">
    <source>
        <dbReference type="ARBA" id="ARBA00022645"/>
    </source>
</evidence>
<dbReference type="PROSITE" id="PS00132">
    <property type="entry name" value="CARBOXYPEPT_ZN_1"/>
    <property type="match status" value="1"/>
</dbReference>
<keyword evidence="5" id="KW-0479">Metal-binding</keyword>
<dbReference type="PROSITE" id="PS00133">
    <property type="entry name" value="CARBOXYPEPT_ZN_2"/>
    <property type="match status" value="1"/>
</dbReference>
<feature type="compositionally biased region" description="Basic and acidic residues" evidence="10">
    <location>
        <begin position="388"/>
        <end position="420"/>
    </location>
</feature>
<evidence type="ECO:0000256" key="1">
    <source>
        <dbReference type="ARBA" id="ARBA00001947"/>
    </source>
</evidence>
<dbReference type="InterPro" id="IPR057247">
    <property type="entry name" value="CARBOXYPEPT_ZN_2"/>
</dbReference>
<dbReference type="Pfam" id="PF00246">
    <property type="entry name" value="Peptidase_M14"/>
    <property type="match status" value="1"/>
</dbReference>
<keyword evidence="3" id="KW-0121">Carboxypeptidase</keyword>
<evidence type="ECO:0000256" key="2">
    <source>
        <dbReference type="ARBA" id="ARBA00005988"/>
    </source>
</evidence>
<reference evidence="13" key="1">
    <citation type="submission" date="2023-06" db="EMBL/GenBank/DDBJ databases">
        <title>Genomic analysis of the entomopathogenic nematode Steinernema hermaphroditum.</title>
        <authorList>
            <person name="Schwarz E.M."/>
            <person name="Heppert J.K."/>
            <person name="Baniya A."/>
            <person name="Schwartz H.T."/>
            <person name="Tan C.-H."/>
            <person name="Antoshechkin I."/>
            <person name="Sternberg P.W."/>
            <person name="Goodrich-Blair H."/>
            <person name="Dillman A.R."/>
        </authorList>
    </citation>
    <scope>NUCLEOTIDE SEQUENCE</scope>
    <source>
        <strain evidence="13">PS9179</strain>
        <tissue evidence="13">Whole animal</tissue>
    </source>
</reference>
<dbReference type="Pfam" id="PF13620">
    <property type="entry name" value="CarboxypepD_reg"/>
    <property type="match status" value="1"/>
</dbReference>
<evidence type="ECO:0000313" key="13">
    <source>
        <dbReference type="EMBL" id="KAK0426354.1"/>
    </source>
</evidence>
<dbReference type="InterPro" id="IPR050753">
    <property type="entry name" value="Peptidase_M14_domain"/>
</dbReference>
<dbReference type="GO" id="GO:0006518">
    <property type="term" value="P:peptide metabolic process"/>
    <property type="evidence" value="ECO:0007669"/>
    <property type="project" value="TreeGrafter"/>
</dbReference>
<dbReference type="SUPFAM" id="SSF49464">
    <property type="entry name" value="Carboxypeptidase regulatory domain-like"/>
    <property type="match status" value="1"/>
</dbReference>
<evidence type="ECO:0000259" key="12">
    <source>
        <dbReference type="PROSITE" id="PS52035"/>
    </source>
</evidence>
<evidence type="ECO:0000256" key="8">
    <source>
        <dbReference type="ARBA" id="ARBA00023180"/>
    </source>
</evidence>
<evidence type="ECO:0000256" key="9">
    <source>
        <dbReference type="PROSITE-ProRule" id="PRU01379"/>
    </source>
</evidence>
<feature type="transmembrane region" description="Helical" evidence="11">
    <location>
        <begin position="1402"/>
        <end position="1421"/>
    </location>
</feature>
<dbReference type="GO" id="GO:0008270">
    <property type="term" value="F:zinc ion binding"/>
    <property type="evidence" value="ECO:0007669"/>
    <property type="project" value="InterPro"/>
</dbReference>
<keyword evidence="6" id="KW-0378">Hydrolase</keyword>
<keyword evidence="11" id="KW-0812">Transmembrane</keyword>
<dbReference type="GO" id="GO:0005615">
    <property type="term" value="C:extracellular space"/>
    <property type="evidence" value="ECO:0007669"/>
    <property type="project" value="TreeGrafter"/>
</dbReference>
<keyword evidence="8" id="KW-0325">Glycoprotein</keyword>
<organism evidence="13 14">
    <name type="scientific">Steinernema hermaphroditum</name>
    <dbReference type="NCBI Taxonomy" id="289476"/>
    <lineage>
        <taxon>Eukaryota</taxon>
        <taxon>Metazoa</taxon>
        <taxon>Ecdysozoa</taxon>
        <taxon>Nematoda</taxon>
        <taxon>Chromadorea</taxon>
        <taxon>Rhabditida</taxon>
        <taxon>Tylenchina</taxon>
        <taxon>Panagrolaimomorpha</taxon>
        <taxon>Strongyloidoidea</taxon>
        <taxon>Steinernematidae</taxon>
        <taxon>Steinernema</taxon>
    </lineage>
</organism>
<dbReference type="GO" id="GO:0016485">
    <property type="term" value="P:protein processing"/>
    <property type="evidence" value="ECO:0007669"/>
    <property type="project" value="TreeGrafter"/>
</dbReference>
<dbReference type="PANTHER" id="PTHR11532:SF62">
    <property type="entry name" value="CARBOXYPEPTIDASE D"/>
    <property type="match status" value="1"/>
</dbReference>
<dbReference type="InterPro" id="IPR000834">
    <property type="entry name" value="Peptidase_M14"/>
</dbReference>
<feature type="compositionally biased region" description="Acidic residues" evidence="10">
    <location>
        <begin position="189"/>
        <end position="208"/>
    </location>
</feature>
<evidence type="ECO:0000256" key="6">
    <source>
        <dbReference type="ARBA" id="ARBA00022801"/>
    </source>
</evidence>
<keyword evidence="4" id="KW-0645">Protease</keyword>
<feature type="region of interest" description="Disordered" evidence="10">
    <location>
        <begin position="384"/>
        <end position="420"/>
    </location>
</feature>
<keyword evidence="11" id="KW-0472">Membrane</keyword>
<accession>A0AA39INM6</accession>
<dbReference type="CDD" id="cd03858">
    <property type="entry name" value="M14_CP_N-E_like"/>
    <property type="match status" value="1"/>
</dbReference>
<dbReference type="Proteomes" id="UP001175271">
    <property type="component" value="Unassembled WGS sequence"/>
</dbReference>
<dbReference type="PANTHER" id="PTHR11532">
    <property type="entry name" value="PROTEASE M14 CARBOXYPEPTIDASE"/>
    <property type="match status" value="1"/>
</dbReference>
<dbReference type="Gene3D" id="2.60.40.1120">
    <property type="entry name" value="Carboxypeptidase-like, regulatory domain"/>
    <property type="match status" value="1"/>
</dbReference>
<keyword evidence="14" id="KW-1185">Reference proteome</keyword>